<comment type="caution">
    <text evidence="2">The sequence shown here is derived from an EMBL/GenBank/DDBJ whole genome shotgun (WGS) entry which is preliminary data.</text>
</comment>
<proteinExistence type="predicted"/>
<accession>A0A2N1M385</accession>
<evidence type="ECO:0000313" key="2">
    <source>
        <dbReference type="EMBL" id="PKK56030.1"/>
    </source>
</evidence>
<dbReference type="VEuPathDB" id="FungiDB:FUN_013809"/>
<gene>
    <name evidence="2" type="ORF">RhiirC2_830360</name>
</gene>
<organism evidence="2 3">
    <name type="scientific">Rhizophagus irregularis</name>
    <dbReference type="NCBI Taxonomy" id="588596"/>
    <lineage>
        <taxon>Eukaryota</taxon>
        <taxon>Fungi</taxon>
        <taxon>Fungi incertae sedis</taxon>
        <taxon>Mucoromycota</taxon>
        <taxon>Glomeromycotina</taxon>
        <taxon>Glomeromycetes</taxon>
        <taxon>Glomerales</taxon>
        <taxon>Glomeraceae</taxon>
        <taxon>Rhizophagus</taxon>
    </lineage>
</organism>
<dbReference type="Proteomes" id="UP000233469">
    <property type="component" value="Unassembled WGS sequence"/>
</dbReference>
<evidence type="ECO:0000256" key="1">
    <source>
        <dbReference type="SAM" id="Phobius"/>
    </source>
</evidence>
<name>A0A2N1M385_9GLOM</name>
<dbReference type="AlphaFoldDB" id="A0A2N1M385"/>
<keyword evidence="1" id="KW-0812">Transmembrane</keyword>
<keyword evidence="1" id="KW-1133">Transmembrane helix</keyword>
<evidence type="ECO:0000313" key="3">
    <source>
        <dbReference type="Proteomes" id="UP000233469"/>
    </source>
</evidence>
<sequence length="117" mass="12344">MSIKSPVLAQYFALSSMVSFPFLLSGKRASIRSLLNTLLFLVPLARATLTHLRAIQSSAGSKVSSSGACSLNCSGVESAVRLCFSKNCSKTNTKLLALGFRVFGVAVLVAMSILTVI</sequence>
<reference evidence="2 3" key="1">
    <citation type="submission" date="2016-04" db="EMBL/GenBank/DDBJ databases">
        <title>Genome analyses suggest a sexual origin of heterokaryosis in a supposedly ancient asexual fungus.</title>
        <authorList>
            <person name="Ropars J."/>
            <person name="Sedzielewska K."/>
            <person name="Noel J."/>
            <person name="Charron P."/>
            <person name="Farinelli L."/>
            <person name="Marton T."/>
            <person name="Kruger M."/>
            <person name="Pelin A."/>
            <person name="Brachmann A."/>
            <person name="Corradi N."/>
        </authorList>
    </citation>
    <scope>NUCLEOTIDE SEQUENCE [LARGE SCALE GENOMIC DNA]</scope>
    <source>
        <strain evidence="2 3">C2</strain>
    </source>
</reference>
<protein>
    <submittedName>
        <fullName evidence="2">Uncharacterized protein</fullName>
    </submittedName>
</protein>
<keyword evidence="1" id="KW-0472">Membrane</keyword>
<reference evidence="2 3" key="2">
    <citation type="submission" date="2017-10" db="EMBL/GenBank/DDBJ databases">
        <title>Extensive intraspecific genome diversity in a model arbuscular mycorrhizal fungus.</title>
        <authorList>
            <person name="Chen E.C.H."/>
            <person name="Morin E."/>
            <person name="Baudet D."/>
            <person name="Noel J."/>
            <person name="Ndikumana S."/>
            <person name="Charron P."/>
            <person name="St-Onge C."/>
            <person name="Giorgi J."/>
            <person name="Grigoriev I.V."/>
            <person name="Roux C."/>
            <person name="Martin F.M."/>
            <person name="Corradi N."/>
        </authorList>
    </citation>
    <scope>NUCLEOTIDE SEQUENCE [LARGE SCALE GENOMIC DNA]</scope>
    <source>
        <strain evidence="2 3">C2</strain>
    </source>
</reference>
<dbReference type="EMBL" id="LLXL01006319">
    <property type="protein sequence ID" value="PKK56030.1"/>
    <property type="molecule type" value="Genomic_DNA"/>
</dbReference>
<feature type="transmembrane region" description="Helical" evidence="1">
    <location>
        <begin position="95"/>
        <end position="116"/>
    </location>
</feature>